<dbReference type="GO" id="GO:0046475">
    <property type="term" value="P:glycerophospholipid catabolic process"/>
    <property type="evidence" value="ECO:0007669"/>
    <property type="project" value="TreeGrafter"/>
</dbReference>
<keyword evidence="4" id="KW-1185">Reference proteome</keyword>
<dbReference type="InterPro" id="IPR013784">
    <property type="entry name" value="Carb-bd-like_fold"/>
</dbReference>
<dbReference type="Pfam" id="PF03009">
    <property type="entry name" value="GDPD"/>
    <property type="match status" value="1"/>
</dbReference>
<dbReference type="SUPFAM" id="SSF49452">
    <property type="entry name" value="Starch-binding domain-like"/>
    <property type="match status" value="1"/>
</dbReference>
<proteinExistence type="predicted"/>
<dbReference type="InterPro" id="IPR030395">
    <property type="entry name" value="GP_PDE_dom"/>
</dbReference>
<evidence type="ECO:0000313" key="3">
    <source>
        <dbReference type="EMBL" id="KAG9396750.1"/>
    </source>
</evidence>
<reference evidence="3" key="1">
    <citation type="submission" date="2021-05" db="EMBL/GenBank/DDBJ databases">
        <title>A free-living protist that lacks canonical eukaryotic 1 DNA replication and segregation systems.</title>
        <authorList>
            <person name="Salas-Leiva D.E."/>
            <person name="Tromer E.C."/>
            <person name="Curtis B.A."/>
            <person name="Jerlstrom-Hultqvist J."/>
            <person name="Kolisko M."/>
            <person name="Yi Z."/>
            <person name="Salas-Leiva J.S."/>
            <person name="Gallot-Lavallee L."/>
            <person name="Kops G.J.P.L."/>
            <person name="Archibald J.M."/>
            <person name="Simpson A.G.B."/>
            <person name="Roger A.J."/>
        </authorList>
    </citation>
    <scope>NUCLEOTIDE SEQUENCE</scope>
    <source>
        <strain evidence="3">BICM</strain>
    </source>
</reference>
<evidence type="ECO:0000313" key="4">
    <source>
        <dbReference type="Proteomes" id="UP000717585"/>
    </source>
</evidence>
<dbReference type="InterPro" id="IPR051578">
    <property type="entry name" value="GDPD"/>
</dbReference>
<gene>
    <name evidence="3" type="ORF">J8273_1768</name>
</gene>
<name>A0A8J6B216_9EUKA</name>
<organism evidence="3 4">
    <name type="scientific">Carpediemonas membranifera</name>
    <dbReference type="NCBI Taxonomy" id="201153"/>
    <lineage>
        <taxon>Eukaryota</taxon>
        <taxon>Metamonada</taxon>
        <taxon>Carpediemonas-like organisms</taxon>
        <taxon>Carpediemonas</taxon>
    </lineage>
</organism>
<dbReference type="InterPro" id="IPR017946">
    <property type="entry name" value="PLC-like_Pdiesterase_TIM-brl"/>
</dbReference>
<dbReference type="GO" id="GO:0008081">
    <property type="term" value="F:phosphoric diester hydrolase activity"/>
    <property type="evidence" value="ECO:0007669"/>
    <property type="project" value="InterPro"/>
</dbReference>
<keyword evidence="1" id="KW-0378">Hydrolase</keyword>
<dbReference type="GO" id="GO:0030246">
    <property type="term" value="F:carbohydrate binding"/>
    <property type="evidence" value="ECO:0007669"/>
    <property type="project" value="InterPro"/>
</dbReference>
<dbReference type="PROSITE" id="PS51704">
    <property type="entry name" value="GP_PDE"/>
    <property type="match status" value="1"/>
</dbReference>
<dbReference type="PANTHER" id="PTHR22958:SF1">
    <property type="entry name" value="GLYCEROPHOSPHOCHOLINE PHOSPHODIESTERASE GPCPD1"/>
    <property type="match status" value="1"/>
</dbReference>
<dbReference type="Proteomes" id="UP000717585">
    <property type="component" value="Unassembled WGS sequence"/>
</dbReference>
<feature type="domain" description="GP-PDE" evidence="2">
    <location>
        <begin position="297"/>
        <end position="669"/>
    </location>
</feature>
<dbReference type="Gene3D" id="3.20.20.190">
    <property type="entry name" value="Phosphatidylinositol (PI) phosphodiesterase"/>
    <property type="match status" value="1"/>
</dbReference>
<dbReference type="Gene3D" id="2.60.40.10">
    <property type="entry name" value="Immunoglobulins"/>
    <property type="match status" value="1"/>
</dbReference>
<sequence>MQLVGDSKIMGAWDTSAALLLTDVPSLSNLTDGMKQYQVQVTLPRSMTFEYRYFISQDACADAPDELVVSEGRRRSLTTRDEITMTVDDGAFLSTSAGIAIRDPGFLHKQTQLRVWLGHIGPDGIRSVPVHALSEPARIYYLELSSGAGVPVWFKFVHATGERGSPLIEAKQVSPKPYTTHAACGEPPYNIFPSLFHYKSPETIRLTASVWTPVDPDNPVDETAPWPDLKMLGRAVLSSADFIVPTDKRMLSRTLLDRALEPCGRLDVSFLVVWPFDHECNTIAGAEVQKEKLLNKPYIGHRGLGSNKVHGDGHRVRVSENTALSFQLAAKRGVRFIEFDAQMTKDDKVVIHHDFEFESGTKTDGSPLIMPIRLVTAKEFLATAPSRAMRRPGMPKRRTSINLRHDELNSDNEGDHTYYRPKLAAMPTGLDRLNQMLTSPPFAAPQDGPSQTVAALVSNRQPHFQPATPGNYRVIFEHRTSLKQMFRELPVNLGFNIEVKYPSKHAMGGLVRYPSRPTTVETILQIVFDEIKSQPNRPIFFSSFDPEIVTLIRLKQARFPVFYLNAGFVGEQQHKINRVSPDIDYENTLCSNPYHAVMFAARAYLTGVVLGIETILAHEDIVDLAHRLGLLVYSYGSRDDDDEMMRHQWDVLRIDGIIADNVTTLRHPSGGVSPQ</sequence>
<dbReference type="InterPro" id="IPR013783">
    <property type="entry name" value="Ig-like_fold"/>
</dbReference>
<dbReference type="OrthoDB" id="197419at2759"/>
<dbReference type="EMBL" id="JAHDYR010000005">
    <property type="protein sequence ID" value="KAG9396750.1"/>
    <property type="molecule type" value="Genomic_DNA"/>
</dbReference>
<comment type="caution">
    <text evidence="3">The sequence shown here is derived from an EMBL/GenBank/DDBJ whole genome shotgun (WGS) entry which is preliminary data.</text>
</comment>
<evidence type="ECO:0000256" key="1">
    <source>
        <dbReference type="ARBA" id="ARBA00022801"/>
    </source>
</evidence>
<accession>A0A8J6B216</accession>
<dbReference type="AlphaFoldDB" id="A0A8J6B216"/>
<protein>
    <submittedName>
        <fullName evidence="3">Glycerophosphoryl diester phosphodiesterase family</fullName>
    </submittedName>
</protein>
<evidence type="ECO:0000259" key="2">
    <source>
        <dbReference type="PROSITE" id="PS51704"/>
    </source>
</evidence>
<dbReference type="SUPFAM" id="SSF51695">
    <property type="entry name" value="PLC-like phosphodiesterases"/>
    <property type="match status" value="1"/>
</dbReference>
<dbReference type="PANTHER" id="PTHR22958">
    <property type="entry name" value="GLYCEROPHOSPHORYL DIESTER PHOSPHODIESTERASE"/>
    <property type="match status" value="1"/>
</dbReference>